<dbReference type="GO" id="GO:0030042">
    <property type="term" value="P:actin filament depolymerization"/>
    <property type="evidence" value="ECO:0007669"/>
    <property type="project" value="InterPro"/>
</dbReference>
<proteinExistence type="inferred from homology"/>
<gene>
    <name evidence="4" type="ORF">Scaly_1959200</name>
</gene>
<sequence length="149" mass="16639">MKEWSANAASGMAVHDECKLRFLELKAKRTHRFIIFKIEEKQKQVVVEKRIARKAGYSSLLGLLWQSCSVDLYLKKNAYNLWNGKLGNEFQILEYIFHLSWGLILPIVRPTSASPQGSCEAGSATIIAAASACAIKALGLWGADDKRQL</sequence>
<dbReference type="Pfam" id="PF00241">
    <property type="entry name" value="Cofilin_ADF"/>
    <property type="match status" value="1"/>
</dbReference>
<protein>
    <submittedName>
        <fullName evidence="4">Actin-depolymerizing factor 1</fullName>
    </submittedName>
</protein>
<reference evidence="4" key="1">
    <citation type="submission" date="2020-06" db="EMBL/GenBank/DDBJ databases">
        <authorList>
            <person name="Li T."/>
            <person name="Hu X."/>
            <person name="Zhang T."/>
            <person name="Song X."/>
            <person name="Zhang H."/>
            <person name="Dai N."/>
            <person name="Sheng W."/>
            <person name="Hou X."/>
            <person name="Wei L."/>
        </authorList>
    </citation>
    <scope>NUCLEOTIDE SEQUENCE</scope>
    <source>
        <strain evidence="4">KEN8</strain>
        <tissue evidence="4">Leaf</tissue>
    </source>
</reference>
<comment type="similarity">
    <text evidence="1">Belongs to the actin-binding proteins ADF family.</text>
</comment>
<evidence type="ECO:0000259" key="3">
    <source>
        <dbReference type="Pfam" id="PF00241"/>
    </source>
</evidence>
<dbReference type="Gene3D" id="3.40.20.10">
    <property type="entry name" value="Severin"/>
    <property type="match status" value="1"/>
</dbReference>
<dbReference type="InterPro" id="IPR002108">
    <property type="entry name" value="ADF-H"/>
</dbReference>
<accession>A0AAW2N071</accession>
<dbReference type="AlphaFoldDB" id="A0AAW2N071"/>
<organism evidence="4">
    <name type="scientific">Sesamum calycinum</name>
    <dbReference type="NCBI Taxonomy" id="2727403"/>
    <lineage>
        <taxon>Eukaryota</taxon>
        <taxon>Viridiplantae</taxon>
        <taxon>Streptophyta</taxon>
        <taxon>Embryophyta</taxon>
        <taxon>Tracheophyta</taxon>
        <taxon>Spermatophyta</taxon>
        <taxon>Magnoliopsida</taxon>
        <taxon>eudicotyledons</taxon>
        <taxon>Gunneridae</taxon>
        <taxon>Pentapetalae</taxon>
        <taxon>asterids</taxon>
        <taxon>lamiids</taxon>
        <taxon>Lamiales</taxon>
        <taxon>Pedaliaceae</taxon>
        <taxon>Sesamum</taxon>
    </lineage>
</organism>
<dbReference type="EMBL" id="JACGWM010000012">
    <property type="protein sequence ID" value="KAL0336841.1"/>
    <property type="molecule type" value="Genomic_DNA"/>
</dbReference>
<feature type="domain" description="ADF-H" evidence="3">
    <location>
        <begin position="11"/>
        <end position="63"/>
    </location>
</feature>
<reference evidence="4" key="2">
    <citation type="journal article" date="2024" name="Plant">
        <title>Genomic evolution and insights into agronomic trait innovations of Sesamum species.</title>
        <authorList>
            <person name="Miao H."/>
            <person name="Wang L."/>
            <person name="Qu L."/>
            <person name="Liu H."/>
            <person name="Sun Y."/>
            <person name="Le M."/>
            <person name="Wang Q."/>
            <person name="Wei S."/>
            <person name="Zheng Y."/>
            <person name="Lin W."/>
            <person name="Duan Y."/>
            <person name="Cao H."/>
            <person name="Xiong S."/>
            <person name="Wang X."/>
            <person name="Wei L."/>
            <person name="Li C."/>
            <person name="Ma Q."/>
            <person name="Ju M."/>
            <person name="Zhao R."/>
            <person name="Li G."/>
            <person name="Mu C."/>
            <person name="Tian Q."/>
            <person name="Mei H."/>
            <person name="Zhang T."/>
            <person name="Gao T."/>
            <person name="Zhang H."/>
        </authorList>
    </citation>
    <scope>NUCLEOTIDE SEQUENCE</scope>
    <source>
        <strain evidence="4">KEN8</strain>
    </source>
</reference>
<dbReference type="SUPFAM" id="SSF55753">
    <property type="entry name" value="Actin depolymerizing proteins"/>
    <property type="match status" value="1"/>
</dbReference>
<dbReference type="GO" id="GO:0015629">
    <property type="term" value="C:actin cytoskeleton"/>
    <property type="evidence" value="ECO:0007669"/>
    <property type="project" value="InterPro"/>
</dbReference>
<keyword evidence="2" id="KW-0009">Actin-binding</keyword>
<name>A0AAW2N071_9LAMI</name>
<evidence type="ECO:0000256" key="2">
    <source>
        <dbReference type="ARBA" id="ARBA00023203"/>
    </source>
</evidence>
<evidence type="ECO:0000313" key="4">
    <source>
        <dbReference type="EMBL" id="KAL0336841.1"/>
    </source>
</evidence>
<evidence type="ECO:0000256" key="1">
    <source>
        <dbReference type="ARBA" id="ARBA00006844"/>
    </source>
</evidence>
<dbReference type="InterPro" id="IPR017904">
    <property type="entry name" value="ADF/Cofilin"/>
</dbReference>
<comment type="caution">
    <text evidence="4">The sequence shown here is derived from an EMBL/GenBank/DDBJ whole genome shotgun (WGS) entry which is preliminary data.</text>
</comment>
<dbReference type="PANTHER" id="PTHR11913">
    <property type="entry name" value="COFILIN-RELATED"/>
    <property type="match status" value="1"/>
</dbReference>
<dbReference type="InterPro" id="IPR029006">
    <property type="entry name" value="ADF-H/Gelsolin-like_dom_sf"/>
</dbReference>